<proteinExistence type="predicted"/>
<dbReference type="InterPro" id="IPR050678">
    <property type="entry name" value="DNA_Partitioning_ATPase"/>
</dbReference>
<dbReference type="SUPFAM" id="SSF52540">
    <property type="entry name" value="P-loop containing nucleoside triphosphate hydrolases"/>
    <property type="match status" value="2"/>
</dbReference>
<dbReference type="PANTHER" id="PTHR13696:SF52">
    <property type="entry name" value="PARA FAMILY PROTEIN CT_582"/>
    <property type="match status" value="1"/>
</dbReference>
<sequence length="809" mass="88714">MTSRRGGRIITFYSYKGGVGRTMALANVAWILAANGHRVLASDWDLETPGGLPRYYRPFLPRDALGSTGLIDHFTDFTDDLRHRGRPDEEFYLRHAGVEHAMSVEWTFPGSGRLNCLSAGRQDRDYHATLASFRWEDLDARFLGALRERWRREYDYVLIDSRSGMGSAVDICIRELPDILVSCFTLNDQSIDGAALTALHVARTAPSRGVRILPLPMRVNEQQTDAFTAGRELARSRFADVPHGLSADSLRRYWAENRIPHRTGYEHEEVLATFKDVPGDPDSLLTAYERLTSVITGGRVTRLPPLDESLRRYHLGSFVRPLSPEVTPVVLSSVPRDRMWADWARWVLTRAGFQVVPPSFGTDRQSGATVRRVMLVSSAYLKSPRSRADWPSTDTGQAPVLLRIDDGAVLPEPYARHTPVELASLDAGSARAAVLEAVGGRGRERPNDPGPSFPNSCPAVWQAPPRNPRFVGRDLQLDAVHDALAVSRRVAVRAAGLGMGRRQLAIEYVHRFRADYDLVWWGPAVTRHLVTTALARLARRLELPAAGGIDAAARRALSALEAGTPYGRWLLVYDDAADPDVLAGLLPLGPGRVLITARDTRWEKLGHPLVLERMGPMESADLLLGRVPSLGRVGADDLATALGDLPPLALDQAGAWLAENGAEDGVGEYLAQLRPGDRDEGVRGSGGSSPEGPARLAEAALRKRSPAAHRLLQLCCRFAPLSLPLSTVRSDAALAALRPYDTTLDATPRLDALVTELTRLCLAEADTSGNSLRVHRLVRHVVRAELPPAEWESALRDLHDILNAAAASE</sequence>
<dbReference type="NCBIfam" id="NF040586">
    <property type="entry name" value="FxSxx_TPR"/>
    <property type="match status" value="1"/>
</dbReference>
<dbReference type="Gene3D" id="3.40.50.300">
    <property type="entry name" value="P-loop containing nucleotide triphosphate hydrolases"/>
    <property type="match status" value="2"/>
</dbReference>
<reference evidence="3 4" key="1">
    <citation type="submission" date="2019-03" db="EMBL/GenBank/DDBJ databases">
        <title>Comparative genomic analyses of the sweetpotato soil rot pathogen, Streptomyces ipomoeae.</title>
        <authorList>
            <person name="Ruschel Soares N."/>
            <person name="Badger J.H."/>
            <person name="Huguet-Tapia J.C."/>
            <person name="Clark C.A."/>
            <person name="Pettis G.S."/>
        </authorList>
    </citation>
    <scope>NUCLEOTIDE SEQUENCE [LARGE SCALE GENOMIC DNA]</scope>
    <source>
        <strain evidence="3 4">88-35</strain>
    </source>
</reference>
<evidence type="ECO:0000259" key="2">
    <source>
        <dbReference type="Pfam" id="PF25000"/>
    </source>
</evidence>
<dbReference type="AlphaFoldDB" id="A0AAE8VZZ6"/>
<dbReference type="InterPro" id="IPR027417">
    <property type="entry name" value="P-loop_NTPase"/>
</dbReference>
<dbReference type="EMBL" id="SPAZ01000192">
    <property type="protein sequence ID" value="TQE30457.1"/>
    <property type="molecule type" value="Genomic_DNA"/>
</dbReference>
<organism evidence="3 4">
    <name type="scientific">Streptomyces ipomoeae</name>
    <dbReference type="NCBI Taxonomy" id="103232"/>
    <lineage>
        <taxon>Bacteria</taxon>
        <taxon>Bacillati</taxon>
        <taxon>Actinomycetota</taxon>
        <taxon>Actinomycetes</taxon>
        <taxon>Kitasatosporales</taxon>
        <taxon>Streptomycetaceae</taxon>
        <taxon>Streptomyces</taxon>
    </lineage>
</organism>
<accession>A0AAE8VZZ6</accession>
<comment type="caution">
    <text evidence="3">The sequence shown here is derived from an EMBL/GenBank/DDBJ whole genome shotgun (WGS) entry which is preliminary data.</text>
</comment>
<dbReference type="Pfam" id="PF25000">
    <property type="entry name" value="DUF7779"/>
    <property type="match status" value="1"/>
</dbReference>
<dbReference type="PANTHER" id="PTHR13696">
    <property type="entry name" value="P-LOOP CONTAINING NUCLEOSIDE TRIPHOSPHATE HYDROLASE"/>
    <property type="match status" value="1"/>
</dbReference>
<dbReference type="RefSeq" id="WP_141583590.1">
    <property type="nucleotide sequence ID" value="NZ_SPAZ01000192.1"/>
</dbReference>
<feature type="region of interest" description="Disordered" evidence="1">
    <location>
        <begin position="674"/>
        <end position="694"/>
    </location>
</feature>
<gene>
    <name evidence="3" type="ORF">Sipo8835_23430</name>
</gene>
<evidence type="ECO:0000313" key="3">
    <source>
        <dbReference type="EMBL" id="TQE30457.1"/>
    </source>
</evidence>
<protein>
    <recommendedName>
        <fullName evidence="2">DUF7779 domain-containing protein</fullName>
    </recommendedName>
</protein>
<dbReference type="NCBIfam" id="NF047398">
    <property type="entry name" value="AAA_KGGVGR"/>
    <property type="match status" value="1"/>
</dbReference>
<dbReference type="Proteomes" id="UP000318720">
    <property type="component" value="Unassembled WGS sequence"/>
</dbReference>
<feature type="domain" description="DUF7779" evidence="2">
    <location>
        <begin position="700"/>
        <end position="790"/>
    </location>
</feature>
<evidence type="ECO:0000313" key="4">
    <source>
        <dbReference type="Proteomes" id="UP000318720"/>
    </source>
</evidence>
<name>A0AAE8VZZ6_9ACTN</name>
<evidence type="ECO:0000256" key="1">
    <source>
        <dbReference type="SAM" id="MobiDB-lite"/>
    </source>
</evidence>
<dbReference type="InterPro" id="IPR056681">
    <property type="entry name" value="DUF7779"/>
</dbReference>